<organism evidence="1 2">
    <name type="scientific">Bradyrhizobium quebecense</name>
    <dbReference type="NCBI Taxonomy" id="2748629"/>
    <lineage>
        <taxon>Bacteria</taxon>
        <taxon>Pseudomonadati</taxon>
        <taxon>Pseudomonadota</taxon>
        <taxon>Alphaproteobacteria</taxon>
        <taxon>Hyphomicrobiales</taxon>
        <taxon>Nitrobacteraceae</taxon>
        <taxon>Bradyrhizobium</taxon>
    </lineage>
</organism>
<evidence type="ECO:0000313" key="1">
    <source>
        <dbReference type="EMBL" id="MBO1428547.1"/>
    </source>
</evidence>
<evidence type="ECO:0000313" key="2">
    <source>
        <dbReference type="Proteomes" id="UP000692816"/>
    </source>
</evidence>
<dbReference type="RefSeq" id="WP_207830513.1">
    <property type="nucleotide sequence ID" value="NZ_CP088282.1"/>
</dbReference>
<gene>
    <name evidence="1" type="ORF">J4P68_03760</name>
</gene>
<accession>A0ABS3MAU1</accession>
<proteinExistence type="predicted"/>
<name>A0ABS3MAU1_9BRAD</name>
<sequence length="71" mass="7480">MKGLMVAVITAFALLAAVLGIPRSHSVPAVGRADLASSSTLQELQGARSAAKLPAEDFDDRSLVFPRETTR</sequence>
<dbReference type="EMBL" id="JAGEPA010000001">
    <property type="protein sequence ID" value="MBO1428547.1"/>
    <property type="molecule type" value="Genomic_DNA"/>
</dbReference>
<reference evidence="1" key="1">
    <citation type="journal article" date="2021" name="Int. J. Syst. Evol. Microbiol.">
        <title>Bradyrhizobium septentrionale sp. nov. (sv. septentrionale) and Bradyrhizobium quebecense sp. nov. (sv. septentrionale) associated with legumes native to Canada possess rearranged symbiosis genes and numerous insertion sequences.</title>
        <authorList>
            <person name="Bromfield E.S.P."/>
            <person name="Cloutier S."/>
        </authorList>
    </citation>
    <scope>NUCLEOTIDE SEQUENCE</scope>
    <source>
        <strain evidence="1">12S5</strain>
    </source>
</reference>
<protein>
    <submittedName>
        <fullName evidence="1">Uncharacterized protein</fullName>
    </submittedName>
</protein>
<comment type="caution">
    <text evidence="1">The sequence shown here is derived from an EMBL/GenBank/DDBJ whole genome shotgun (WGS) entry which is preliminary data.</text>
</comment>
<dbReference type="Proteomes" id="UP000692816">
    <property type="component" value="Unassembled WGS sequence"/>
</dbReference>
<keyword evidence="2" id="KW-1185">Reference proteome</keyword>